<dbReference type="PANTHER" id="PTHR20858:SF17">
    <property type="entry name" value="HYDROXYMETHYLPYRIMIDINE_PHOSPHOMETHYLPYRIMIDINE KINASE THI20-RELATED"/>
    <property type="match status" value="1"/>
</dbReference>
<dbReference type="Gene3D" id="3.40.1190.20">
    <property type="match status" value="1"/>
</dbReference>
<evidence type="ECO:0000256" key="2">
    <source>
        <dbReference type="ARBA" id="ARBA00012135"/>
    </source>
</evidence>
<comment type="pathway">
    <text evidence="1">Cofactor biosynthesis; thiamine diphosphate biosynthesis.</text>
</comment>
<dbReference type="AlphaFoldDB" id="A0A5P9XWS5"/>
<dbReference type="GO" id="GO:0008902">
    <property type="term" value="F:hydroxymethylpyrimidine kinase activity"/>
    <property type="evidence" value="ECO:0007669"/>
    <property type="project" value="UniProtKB-EC"/>
</dbReference>
<keyword evidence="4" id="KW-0808">Transferase</keyword>
<evidence type="ECO:0000259" key="3">
    <source>
        <dbReference type="Pfam" id="PF08543"/>
    </source>
</evidence>
<dbReference type="CDD" id="cd01169">
    <property type="entry name" value="HMPP_kinase"/>
    <property type="match status" value="1"/>
</dbReference>
<dbReference type="InterPro" id="IPR004399">
    <property type="entry name" value="HMP/HMP-P_kinase_dom"/>
</dbReference>
<sequence>MSMHNMLMPERAEIPPVVLSIAGSDPSAGAGIQADLLTCARLGVHACTAITALTIQDSVNVQRFSLVNPAECLQQARVILDDIPVRVIKIGMLGSAEMVRALAGLLDAYPQIPVVLDPILAAGGGTSLAGSGLLEAMRSELLPKVSIITPNGPEALALTGAEDVRAAAVLLNAQGAQWVLLSGGHGEGPKLENLVFQGGILRQTVIQERLPHQYHGSGCTLASAVAAGLAKGQAVMQAIEAALAFTHDALLHAYPLGSGQFFPNRFYHPESSS</sequence>
<keyword evidence="4" id="KW-0418">Kinase</keyword>
<dbReference type="GO" id="GO:0009228">
    <property type="term" value="P:thiamine biosynthetic process"/>
    <property type="evidence" value="ECO:0007669"/>
    <property type="project" value="InterPro"/>
</dbReference>
<evidence type="ECO:0000256" key="1">
    <source>
        <dbReference type="ARBA" id="ARBA00004948"/>
    </source>
</evidence>
<protein>
    <recommendedName>
        <fullName evidence="2">hydroxymethylpyrimidine kinase</fullName>
        <ecNumber evidence="2">2.7.1.49</ecNumber>
    </recommendedName>
</protein>
<name>A0A5P9XWS5_ACITH</name>
<dbReference type="KEGG" id="atx:GCD22_03807"/>
<dbReference type="GO" id="GO:0005829">
    <property type="term" value="C:cytosol"/>
    <property type="evidence" value="ECO:0007669"/>
    <property type="project" value="TreeGrafter"/>
</dbReference>
<dbReference type="GO" id="GO:0008972">
    <property type="term" value="F:phosphomethylpyrimidine kinase activity"/>
    <property type="evidence" value="ECO:0007669"/>
    <property type="project" value="InterPro"/>
</dbReference>
<evidence type="ECO:0000313" key="5">
    <source>
        <dbReference type="Proteomes" id="UP000363590"/>
    </source>
</evidence>
<evidence type="ECO:0000313" key="4">
    <source>
        <dbReference type="EMBL" id="QFX97813.1"/>
    </source>
</evidence>
<dbReference type="Proteomes" id="UP000363590">
    <property type="component" value="Chromosome"/>
</dbReference>
<dbReference type="InterPro" id="IPR029056">
    <property type="entry name" value="Ribokinase-like"/>
</dbReference>
<proteinExistence type="predicted"/>
<gene>
    <name evidence="4" type="primary">thiD</name>
    <name evidence="4" type="ORF">GCD22_03807</name>
</gene>
<dbReference type="InterPro" id="IPR013749">
    <property type="entry name" value="PM/HMP-P_kinase-1"/>
</dbReference>
<feature type="domain" description="Pyridoxamine kinase/Phosphomethylpyrimidine kinase" evidence="3">
    <location>
        <begin position="25"/>
        <end position="260"/>
    </location>
</feature>
<organism evidence="4 5">
    <name type="scientific">Acidithiobacillus thiooxidans ATCC 19377</name>
    <dbReference type="NCBI Taxonomy" id="637390"/>
    <lineage>
        <taxon>Bacteria</taxon>
        <taxon>Pseudomonadati</taxon>
        <taxon>Pseudomonadota</taxon>
        <taxon>Acidithiobacillia</taxon>
        <taxon>Acidithiobacillales</taxon>
        <taxon>Acidithiobacillaceae</taxon>
        <taxon>Acidithiobacillus</taxon>
    </lineage>
</organism>
<accession>A0A5P9XWS5</accession>
<dbReference type="EC" id="2.7.1.49" evidence="2"/>
<dbReference type="SUPFAM" id="SSF53613">
    <property type="entry name" value="Ribokinase-like"/>
    <property type="match status" value="1"/>
</dbReference>
<dbReference type="EMBL" id="CP045571">
    <property type="protein sequence ID" value="QFX97813.1"/>
    <property type="molecule type" value="Genomic_DNA"/>
</dbReference>
<dbReference type="Pfam" id="PF08543">
    <property type="entry name" value="Phos_pyr_kin"/>
    <property type="match status" value="1"/>
</dbReference>
<dbReference type="UniPathway" id="UPA00060">
    <property type="reaction ID" value="UER00138"/>
</dbReference>
<dbReference type="GO" id="GO:0009229">
    <property type="term" value="P:thiamine diphosphate biosynthetic process"/>
    <property type="evidence" value="ECO:0007669"/>
    <property type="project" value="UniProtKB-UniPathway"/>
</dbReference>
<reference evidence="4 5" key="1">
    <citation type="submission" date="2019-10" db="EMBL/GenBank/DDBJ databases">
        <authorList>
            <person name="Wang R."/>
        </authorList>
    </citation>
    <scope>NUCLEOTIDE SEQUENCE [LARGE SCALE GENOMIC DNA]</scope>
    <source>
        <strain evidence="4 5">ATCC 19377</strain>
    </source>
</reference>
<dbReference type="PANTHER" id="PTHR20858">
    <property type="entry name" value="PHOSPHOMETHYLPYRIMIDINE KINASE"/>
    <property type="match status" value="1"/>
</dbReference>